<protein>
    <submittedName>
        <fullName evidence="1">Uncharacterized protein</fullName>
    </submittedName>
</protein>
<sequence length="127" mass="14822">MSSKDIPQQAYEKINNAQNLITTLSLIPRSYYNKKHMKVSNAQYAKQLIDDEVDTVLEQETKKQDMRAKREINVSTIHTFRFLSIHRIMMTDKGKGVLEDGRTETSVVERKQKYLREQKTGACKSKR</sequence>
<accession>M8AKU9</accession>
<evidence type="ECO:0000313" key="1">
    <source>
        <dbReference type="EMBL" id="EMS65665.1"/>
    </source>
</evidence>
<name>M8AKU9_TRIUA</name>
<gene>
    <name evidence="1" type="ORF">TRIUR3_05406</name>
</gene>
<dbReference type="AlphaFoldDB" id="M8AKU9"/>
<organism evidence="1">
    <name type="scientific">Triticum urartu</name>
    <name type="common">Red wild einkorn</name>
    <name type="synonym">Crithodium urartu</name>
    <dbReference type="NCBI Taxonomy" id="4572"/>
    <lineage>
        <taxon>Eukaryota</taxon>
        <taxon>Viridiplantae</taxon>
        <taxon>Streptophyta</taxon>
        <taxon>Embryophyta</taxon>
        <taxon>Tracheophyta</taxon>
        <taxon>Spermatophyta</taxon>
        <taxon>Magnoliopsida</taxon>
        <taxon>Liliopsida</taxon>
        <taxon>Poales</taxon>
        <taxon>Poaceae</taxon>
        <taxon>BOP clade</taxon>
        <taxon>Pooideae</taxon>
        <taxon>Triticodae</taxon>
        <taxon>Triticeae</taxon>
        <taxon>Triticinae</taxon>
        <taxon>Triticum</taxon>
    </lineage>
</organism>
<proteinExistence type="predicted"/>
<reference evidence="1" key="1">
    <citation type="journal article" date="2013" name="Nature">
        <title>Draft genome of the wheat A-genome progenitor Triticum urartu.</title>
        <authorList>
            <person name="Ling H.Q."/>
            <person name="Zhao S."/>
            <person name="Liu D."/>
            <person name="Wang J."/>
            <person name="Sun H."/>
            <person name="Zhang C."/>
            <person name="Fan H."/>
            <person name="Li D."/>
            <person name="Dong L."/>
            <person name="Tao Y."/>
            <person name="Gao C."/>
            <person name="Wu H."/>
            <person name="Li Y."/>
            <person name="Cui Y."/>
            <person name="Guo X."/>
            <person name="Zheng S."/>
            <person name="Wang B."/>
            <person name="Yu K."/>
            <person name="Liang Q."/>
            <person name="Yang W."/>
            <person name="Lou X."/>
            <person name="Chen J."/>
            <person name="Feng M."/>
            <person name="Jian J."/>
            <person name="Zhang X."/>
            <person name="Luo G."/>
            <person name="Jiang Y."/>
            <person name="Liu J."/>
            <person name="Wang Z."/>
            <person name="Sha Y."/>
            <person name="Zhang B."/>
            <person name="Wu H."/>
            <person name="Tang D."/>
            <person name="Shen Q."/>
            <person name="Xue P."/>
            <person name="Zou S."/>
            <person name="Wang X."/>
            <person name="Liu X."/>
            <person name="Wang F."/>
            <person name="Yang Y."/>
            <person name="An X."/>
            <person name="Dong Z."/>
            <person name="Zhang K."/>
            <person name="Zhang X."/>
            <person name="Luo M.C."/>
            <person name="Dvorak J."/>
            <person name="Tong Y."/>
            <person name="Wang J."/>
            <person name="Yang H."/>
            <person name="Li Z."/>
            <person name="Wang D."/>
            <person name="Zhang A."/>
            <person name="Wang J."/>
        </authorList>
    </citation>
    <scope>NUCLEOTIDE SEQUENCE</scope>
</reference>
<dbReference type="EMBL" id="KD041662">
    <property type="protein sequence ID" value="EMS65665.1"/>
    <property type="molecule type" value="Genomic_DNA"/>
</dbReference>